<dbReference type="InterPro" id="IPR020904">
    <property type="entry name" value="Sc_DH/Rdtase_CS"/>
</dbReference>
<dbReference type="Proteomes" id="UP000192911">
    <property type="component" value="Unassembled WGS sequence"/>
</dbReference>
<dbReference type="FunFam" id="3.40.50.720:FF:000084">
    <property type="entry name" value="Short-chain dehydrogenase reductase"/>
    <property type="match status" value="1"/>
</dbReference>
<organism evidence="4 5">
    <name type="scientific">Trinickia caryophylli</name>
    <name type="common">Paraburkholderia caryophylli</name>
    <dbReference type="NCBI Taxonomy" id="28094"/>
    <lineage>
        <taxon>Bacteria</taxon>
        <taxon>Pseudomonadati</taxon>
        <taxon>Pseudomonadota</taxon>
        <taxon>Betaproteobacteria</taxon>
        <taxon>Burkholderiales</taxon>
        <taxon>Burkholderiaceae</taxon>
        <taxon>Trinickia</taxon>
    </lineage>
</organism>
<dbReference type="InterPro" id="IPR002347">
    <property type="entry name" value="SDR_fam"/>
</dbReference>
<keyword evidence="5" id="KW-1185">Reference proteome</keyword>
<evidence type="ECO:0000256" key="2">
    <source>
        <dbReference type="ARBA" id="ARBA00023002"/>
    </source>
</evidence>
<dbReference type="PANTHER" id="PTHR43639:SF1">
    <property type="entry name" value="SHORT-CHAIN DEHYDROGENASE_REDUCTASE FAMILY PROTEIN"/>
    <property type="match status" value="1"/>
</dbReference>
<reference evidence="5" key="1">
    <citation type="submission" date="2017-04" db="EMBL/GenBank/DDBJ databases">
        <authorList>
            <person name="Varghese N."/>
            <person name="Submissions S."/>
        </authorList>
    </citation>
    <scope>NUCLEOTIDE SEQUENCE [LARGE SCALE GENOMIC DNA]</scope>
    <source>
        <strain evidence="5">Ballard 720</strain>
    </source>
</reference>
<dbReference type="SUPFAM" id="SSF51735">
    <property type="entry name" value="NAD(P)-binding Rossmann-fold domains"/>
    <property type="match status" value="1"/>
</dbReference>
<dbReference type="AlphaFoldDB" id="A0A1X7CJH8"/>
<dbReference type="STRING" id="28094.SAMN06295900_101455"/>
<protein>
    <submittedName>
        <fullName evidence="4">3-oxoacyl-[acyl-carrier protein] reductase</fullName>
    </submittedName>
</protein>
<feature type="domain" description="Ketoreductase" evidence="3">
    <location>
        <begin position="17"/>
        <end position="197"/>
    </location>
</feature>
<dbReference type="Pfam" id="PF13561">
    <property type="entry name" value="adh_short_C2"/>
    <property type="match status" value="1"/>
</dbReference>
<dbReference type="PRINTS" id="PR00080">
    <property type="entry name" value="SDRFAMILY"/>
</dbReference>
<gene>
    <name evidence="4" type="ORF">SAMN06295900_101455</name>
</gene>
<evidence type="ECO:0000259" key="3">
    <source>
        <dbReference type="SMART" id="SM00822"/>
    </source>
</evidence>
<dbReference type="PROSITE" id="PS00061">
    <property type="entry name" value="ADH_SHORT"/>
    <property type="match status" value="1"/>
</dbReference>
<dbReference type="OrthoDB" id="9804774at2"/>
<sequence>MSPVLQSAFARDAFAGKTVLVTGGAQGIGFGIVQAFAACGANVAIADIQGAAAEAAAASIEGIGGAARAWQVDVAERAQIAQLVFEVETAFGGLDVVVHNAAYFPLTPFAEITPTMLERTFGVNLAAPFWLAQSALPAFRRRGAGRILVTSSVTGPRVAYPGLAHYAASKAGVNGFIRAAALELACERITVNGVEPGMILTPAMGNLGDTALAERIARAVPLGRLGEPGDIAGAMLYLASDAGAYVTGQTIVVDGGATLPESSAAFGY</sequence>
<dbReference type="CDD" id="cd05233">
    <property type="entry name" value="SDR_c"/>
    <property type="match status" value="1"/>
</dbReference>
<comment type="similarity">
    <text evidence="1">Belongs to the short-chain dehydrogenases/reductases (SDR) family.</text>
</comment>
<dbReference type="GO" id="GO:0016491">
    <property type="term" value="F:oxidoreductase activity"/>
    <property type="evidence" value="ECO:0007669"/>
    <property type="project" value="UniProtKB-KW"/>
</dbReference>
<accession>A0A1X7CJH8</accession>
<evidence type="ECO:0000256" key="1">
    <source>
        <dbReference type="ARBA" id="ARBA00006484"/>
    </source>
</evidence>
<keyword evidence="2" id="KW-0560">Oxidoreductase</keyword>
<dbReference type="RefSeq" id="WP_085223855.1">
    <property type="nucleotide sequence ID" value="NZ_BSQD01000001.1"/>
</dbReference>
<dbReference type="PANTHER" id="PTHR43639">
    <property type="entry name" value="OXIDOREDUCTASE, SHORT-CHAIN DEHYDROGENASE/REDUCTASE FAMILY (AFU_ORTHOLOGUE AFUA_5G02870)"/>
    <property type="match status" value="1"/>
</dbReference>
<dbReference type="NCBIfam" id="NF009468">
    <property type="entry name" value="PRK12826.1-4"/>
    <property type="match status" value="1"/>
</dbReference>
<dbReference type="SMART" id="SM00822">
    <property type="entry name" value="PKS_KR"/>
    <property type="match status" value="1"/>
</dbReference>
<dbReference type="EMBL" id="FXAH01000001">
    <property type="protein sequence ID" value="SME97461.1"/>
    <property type="molecule type" value="Genomic_DNA"/>
</dbReference>
<proteinExistence type="inferred from homology"/>
<dbReference type="PRINTS" id="PR00081">
    <property type="entry name" value="GDHRDH"/>
</dbReference>
<evidence type="ECO:0000313" key="4">
    <source>
        <dbReference type="EMBL" id="SME97461.1"/>
    </source>
</evidence>
<evidence type="ECO:0000313" key="5">
    <source>
        <dbReference type="Proteomes" id="UP000192911"/>
    </source>
</evidence>
<dbReference type="Gene3D" id="3.40.50.720">
    <property type="entry name" value="NAD(P)-binding Rossmann-like Domain"/>
    <property type="match status" value="1"/>
</dbReference>
<dbReference type="InterPro" id="IPR036291">
    <property type="entry name" value="NAD(P)-bd_dom_sf"/>
</dbReference>
<dbReference type="GeneID" id="95549067"/>
<name>A0A1X7CJH8_TRICW</name>
<dbReference type="InterPro" id="IPR057326">
    <property type="entry name" value="KR_dom"/>
</dbReference>